<dbReference type="PANTHER" id="PTHR36838:SF1">
    <property type="entry name" value="SLR1864 PROTEIN"/>
    <property type="match status" value="1"/>
</dbReference>
<evidence type="ECO:0000256" key="1">
    <source>
        <dbReference type="ARBA" id="ARBA00004651"/>
    </source>
</evidence>
<protein>
    <submittedName>
        <fullName evidence="9">AEC family transporter</fullName>
    </submittedName>
</protein>
<organism evidence="9 10">
    <name type="scientific">Bacillus mesophilus</name>
    <dbReference type="NCBI Taxonomy" id="1808955"/>
    <lineage>
        <taxon>Bacteria</taxon>
        <taxon>Bacillati</taxon>
        <taxon>Bacillota</taxon>
        <taxon>Bacilli</taxon>
        <taxon>Bacillales</taxon>
        <taxon>Bacillaceae</taxon>
        <taxon>Bacillus</taxon>
    </lineage>
</organism>
<accession>A0A6M0Q8C4</accession>
<keyword evidence="4" id="KW-1003">Cell membrane</keyword>
<feature type="transmembrane region" description="Helical" evidence="8">
    <location>
        <begin position="153"/>
        <end position="174"/>
    </location>
</feature>
<evidence type="ECO:0000256" key="3">
    <source>
        <dbReference type="ARBA" id="ARBA00022448"/>
    </source>
</evidence>
<feature type="transmembrane region" description="Helical" evidence="8">
    <location>
        <begin position="281"/>
        <end position="300"/>
    </location>
</feature>
<evidence type="ECO:0000256" key="7">
    <source>
        <dbReference type="ARBA" id="ARBA00023136"/>
    </source>
</evidence>
<dbReference type="Proteomes" id="UP000481043">
    <property type="component" value="Unassembled WGS sequence"/>
</dbReference>
<keyword evidence="5 8" id="KW-0812">Transmembrane</keyword>
<dbReference type="AlphaFoldDB" id="A0A6M0Q8C4"/>
<feature type="transmembrane region" description="Helical" evidence="8">
    <location>
        <begin position="6"/>
        <end position="24"/>
    </location>
</feature>
<dbReference type="GO" id="GO:0005886">
    <property type="term" value="C:plasma membrane"/>
    <property type="evidence" value="ECO:0007669"/>
    <property type="project" value="UniProtKB-SubCell"/>
</dbReference>
<gene>
    <name evidence="9" type="ORF">G4D63_12370</name>
</gene>
<feature type="transmembrane region" description="Helical" evidence="8">
    <location>
        <begin position="55"/>
        <end position="79"/>
    </location>
</feature>
<comment type="caution">
    <text evidence="9">The sequence shown here is derived from an EMBL/GenBank/DDBJ whole genome shotgun (WGS) entry which is preliminary data.</text>
</comment>
<sequence length="301" mass="32849">MEFLFVLFPVLIVFIVGFIGQRTLNIDPKSISKMALYILMPFLVFKTFYENELNTTYLYLTIFALGLCFGIISLVYALAYFKKYSRNESSALILSSAFMNNGNYGTPVALFAFGAAGFDIAIILMVIQSLIMTTVGIYYAAKGSEEKQTGIHGSLLAVTKMPTVYAALAGILFQLTPLNVPDILYKSVNLVADATIPTVMLILGMQLATIRIKNLEYEKMSYSLGLKLLISPVIAFLFAITLPVSDLVGDIMILMAAMPSAANTTIMSLEFNTKPEFVSSVTLVSTIASVITLPIILALIS</sequence>
<dbReference type="Gene3D" id="1.20.1530.20">
    <property type="match status" value="2"/>
</dbReference>
<comment type="similarity">
    <text evidence="2">Belongs to the auxin efflux carrier (TC 2.A.69) family.</text>
</comment>
<dbReference type="EMBL" id="JAAIWM010000004">
    <property type="protein sequence ID" value="NEY72523.1"/>
    <property type="molecule type" value="Genomic_DNA"/>
</dbReference>
<dbReference type="Pfam" id="PF03547">
    <property type="entry name" value="Mem_trans"/>
    <property type="match status" value="1"/>
</dbReference>
<evidence type="ECO:0000313" key="10">
    <source>
        <dbReference type="Proteomes" id="UP000481043"/>
    </source>
</evidence>
<name>A0A6M0Q8C4_9BACI</name>
<dbReference type="InterPro" id="IPR038770">
    <property type="entry name" value="Na+/solute_symporter_sf"/>
</dbReference>
<evidence type="ECO:0000256" key="4">
    <source>
        <dbReference type="ARBA" id="ARBA00022475"/>
    </source>
</evidence>
<comment type="subcellular location">
    <subcellularLocation>
        <location evidence="1">Cell membrane</location>
        <topology evidence="1">Multi-pass membrane protein</topology>
    </subcellularLocation>
</comment>
<evidence type="ECO:0000256" key="2">
    <source>
        <dbReference type="ARBA" id="ARBA00010145"/>
    </source>
</evidence>
<keyword evidence="10" id="KW-1185">Reference proteome</keyword>
<keyword evidence="6 8" id="KW-1133">Transmembrane helix</keyword>
<dbReference type="RefSeq" id="WP_163180277.1">
    <property type="nucleotide sequence ID" value="NZ_JAAIWM010000004.1"/>
</dbReference>
<feature type="transmembrane region" description="Helical" evidence="8">
    <location>
        <begin position="224"/>
        <end position="245"/>
    </location>
</feature>
<evidence type="ECO:0000256" key="6">
    <source>
        <dbReference type="ARBA" id="ARBA00022989"/>
    </source>
</evidence>
<evidence type="ECO:0000256" key="8">
    <source>
        <dbReference type="SAM" id="Phobius"/>
    </source>
</evidence>
<feature type="transmembrane region" description="Helical" evidence="8">
    <location>
        <begin position="194"/>
        <end position="212"/>
    </location>
</feature>
<proteinExistence type="inferred from homology"/>
<dbReference type="GO" id="GO:0055085">
    <property type="term" value="P:transmembrane transport"/>
    <property type="evidence" value="ECO:0007669"/>
    <property type="project" value="InterPro"/>
</dbReference>
<keyword evidence="7 8" id="KW-0472">Membrane</keyword>
<dbReference type="InterPro" id="IPR004776">
    <property type="entry name" value="Mem_transp_PIN-like"/>
</dbReference>
<evidence type="ECO:0000256" key="5">
    <source>
        <dbReference type="ARBA" id="ARBA00022692"/>
    </source>
</evidence>
<reference evidence="9 10" key="1">
    <citation type="submission" date="2020-02" db="EMBL/GenBank/DDBJ databases">
        <title>Bacillus aquiflavi sp. nov., isolated from yellow water of strong flavor Chinese baijiu in Yibin region of China.</title>
        <authorList>
            <person name="Xie J."/>
        </authorList>
    </citation>
    <scope>NUCLEOTIDE SEQUENCE [LARGE SCALE GENOMIC DNA]</scope>
    <source>
        <strain evidence="9 10">SA4</strain>
    </source>
</reference>
<dbReference type="PANTHER" id="PTHR36838">
    <property type="entry name" value="AUXIN EFFLUX CARRIER FAMILY PROTEIN"/>
    <property type="match status" value="1"/>
</dbReference>
<keyword evidence="3" id="KW-0813">Transport</keyword>
<evidence type="ECO:0000313" key="9">
    <source>
        <dbReference type="EMBL" id="NEY72523.1"/>
    </source>
</evidence>